<protein>
    <submittedName>
        <fullName evidence="3">Tripartite tricarboxylate transporter permease</fullName>
    </submittedName>
</protein>
<keyword evidence="1" id="KW-1133">Transmembrane helix</keyword>
<comment type="caution">
    <text evidence="3">The sequence shown here is derived from an EMBL/GenBank/DDBJ whole genome shotgun (WGS) entry which is preliminary data.</text>
</comment>
<keyword evidence="4" id="KW-1185">Reference proteome</keyword>
<feature type="domain" description="DUF112" evidence="2">
    <location>
        <begin position="19"/>
        <end position="442"/>
    </location>
</feature>
<reference evidence="3 4" key="1">
    <citation type="submission" date="2023-07" db="EMBL/GenBank/DDBJ databases">
        <title>The novel representative of Negativicutes class, Anaeroselena agilis gen. nov. sp. nov.</title>
        <authorList>
            <person name="Prokofeva M.I."/>
            <person name="Elcheninov A.G."/>
            <person name="Klyukina A."/>
            <person name="Kublanov I.V."/>
            <person name="Frolov E.N."/>
            <person name="Podosokorskaya O.A."/>
        </authorList>
    </citation>
    <scope>NUCLEOTIDE SEQUENCE [LARGE SCALE GENOMIC DNA]</scope>
    <source>
        <strain evidence="3 4">4137-cl</strain>
    </source>
</reference>
<dbReference type="PANTHER" id="PTHR35342">
    <property type="entry name" value="TRICARBOXYLIC TRANSPORT PROTEIN"/>
    <property type="match status" value="1"/>
</dbReference>
<feature type="transmembrane region" description="Helical" evidence="1">
    <location>
        <begin position="417"/>
        <end position="435"/>
    </location>
</feature>
<feature type="transmembrane region" description="Helical" evidence="1">
    <location>
        <begin position="199"/>
        <end position="220"/>
    </location>
</feature>
<feature type="transmembrane region" description="Helical" evidence="1">
    <location>
        <begin position="319"/>
        <end position="342"/>
    </location>
</feature>
<feature type="transmembrane region" description="Helical" evidence="1">
    <location>
        <begin position="362"/>
        <end position="381"/>
    </location>
</feature>
<feature type="transmembrane region" description="Helical" evidence="1">
    <location>
        <begin position="466"/>
        <end position="489"/>
    </location>
</feature>
<feature type="transmembrane region" description="Helical" evidence="1">
    <location>
        <begin position="74"/>
        <end position="97"/>
    </location>
</feature>
<evidence type="ECO:0000259" key="2">
    <source>
        <dbReference type="Pfam" id="PF01970"/>
    </source>
</evidence>
<name>A0ABU3P329_9FIRM</name>
<evidence type="ECO:0000313" key="4">
    <source>
        <dbReference type="Proteomes" id="UP001254848"/>
    </source>
</evidence>
<feature type="transmembrane region" description="Helical" evidence="1">
    <location>
        <begin position="109"/>
        <end position="131"/>
    </location>
</feature>
<evidence type="ECO:0000256" key="1">
    <source>
        <dbReference type="SAM" id="Phobius"/>
    </source>
</evidence>
<feature type="transmembrane region" description="Helical" evidence="1">
    <location>
        <begin position="35"/>
        <end position="54"/>
    </location>
</feature>
<dbReference type="EMBL" id="JAUOZS010000001">
    <property type="protein sequence ID" value="MDT8903444.1"/>
    <property type="molecule type" value="Genomic_DNA"/>
</dbReference>
<feature type="transmembrane region" description="Helical" evidence="1">
    <location>
        <begin position="393"/>
        <end position="411"/>
    </location>
</feature>
<feature type="transmembrane region" description="Helical" evidence="1">
    <location>
        <begin position="143"/>
        <end position="162"/>
    </location>
</feature>
<gene>
    <name evidence="3" type="ORF">Q4T40_19635</name>
</gene>
<keyword evidence="1" id="KW-0472">Membrane</keyword>
<keyword evidence="1" id="KW-0812">Transmembrane</keyword>
<accession>A0ABU3P329</accession>
<organism evidence="3 4">
    <name type="scientific">Anaeroselena agilis</name>
    <dbReference type="NCBI Taxonomy" id="3063788"/>
    <lineage>
        <taxon>Bacteria</taxon>
        <taxon>Bacillati</taxon>
        <taxon>Bacillota</taxon>
        <taxon>Negativicutes</taxon>
        <taxon>Acetonemataceae</taxon>
        <taxon>Anaeroselena</taxon>
    </lineage>
</organism>
<feature type="transmembrane region" description="Helical" evidence="1">
    <location>
        <begin position="6"/>
        <end position="28"/>
    </location>
</feature>
<dbReference type="Proteomes" id="UP001254848">
    <property type="component" value="Unassembled WGS sequence"/>
</dbReference>
<dbReference type="PANTHER" id="PTHR35342:SF5">
    <property type="entry name" value="TRICARBOXYLIC TRANSPORT PROTEIN"/>
    <property type="match status" value="1"/>
</dbReference>
<feature type="transmembrane region" description="Helical" evidence="1">
    <location>
        <begin position="169"/>
        <end position="187"/>
    </location>
</feature>
<evidence type="ECO:0000313" key="3">
    <source>
        <dbReference type="EMBL" id="MDT8903444.1"/>
    </source>
</evidence>
<dbReference type="Pfam" id="PF01970">
    <property type="entry name" value="TctA"/>
    <property type="match status" value="1"/>
</dbReference>
<proteinExistence type="predicted"/>
<dbReference type="InterPro" id="IPR002823">
    <property type="entry name" value="DUF112_TM"/>
</dbReference>
<sequence>MFELLLGGFATVLSTPSILISLIIGVVLGTVLGAIPGLTATMAIALVIPLTFYMDPVQSLSMLIGAYNGGTFGGSISAILLGAPGTPAAAATVADGFKMALQGKGAKAIKMALFASVSGCLFSCIVLVLIAEPIARYALKFGPAEYTVLMVFSLTIIGSAAGKSVIKGFIGGLLGLLFGMVGLDSIASVTRFTFDSPNLASGIDLIVMLIGSLALSEVLVQVESVARGKVDAHLPPPRQPDDARLSWREYIANIKTIARSAAIGCGIGALPGLGTTLAAYIGYDMAKRNSKHPEEFGQGAIEGVAAAETANNAVCGANLIPLLALGVPGDAMAAIMIGAFMVQGLTPGPLVFREAPQVIAGLYAGLILSNLLLALFVMTCYKGFTKVSQLETTVIFPVVFVFCFIGVYALNQSVTDVWIMLFFAVIGYIMVKFDYSPATMMIGFILSPLLEVNLRQALLISGNNPAIFFSTPITWFFWLVTVYSVFTIIRSRRRSSKPI</sequence>
<dbReference type="RefSeq" id="WP_413781901.1">
    <property type="nucleotide sequence ID" value="NZ_JAUOZS010000001.1"/>
</dbReference>